<protein>
    <submittedName>
        <fullName evidence="9">Uncharacterized protein</fullName>
    </submittedName>
</protein>
<keyword evidence="5" id="KW-0560">Oxidoreductase</keyword>
<dbReference type="Proteomes" id="UP000829685">
    <property type="component" value="Unassembled WGS sequence"/>
</dbReference>
<dbReference type="GO" id="GO:0005506">
    <property type="term" value="F:iron ion binding"/>
    <property type="evidence" value="ECO:0007669"/>
    <property type="project" value="InterPro"/>
</dbReference>
<dbReference type="InterPro" id="IPR002403">
    <property type="entry name" value="Cyt_P450_E_grp-IV"/>
</dbReference>
<dbReference type="CDD" id="cd11041">
    <property type="entry name" value="CYP503A1-like"/>
    <property type="match status" value="1"/>
</dbReference>
<gene>
    <name evidence="9" type="ORF">JX265_007714</name>
</gene>
<feature type="binding site" description="axial binding residue" evidence="8">
    <location>
        <position position="373"/>
    </location>
    <ligand>
        <name>heme</name>
        <dbReference type="ChEBI" id="CHEBI:30413"/>
    </ligand>
    <ligandPart>
        <name>Fe</name>
        <dbReference type="ChEBI" id="CHEBI:18248"/>
    </ligandPart>
</feature>
<dbReference type="PRINTS" id="PR00465">
    <property type="entry name" value="EP450IV"/>
</dbReference>
<keyword evidence="10" id="KW-1185">Reference proteome</keyword>
<evidence type="ECO:0000256" key="1">
    <source>
        <dbReference type="ARBA" id="ARBA00001971"/>
    </source>
</evidence>
<proteinExistence type="inferred from homology"/>
<comment type="caution">
    <text evidence="9">The sequence shown here is derived from an EMBL/GenBank/DDBJ whole genome shotgun (WGS) entry which is preliminary data.</text>
</comment>
<dbReference type="PANTHER" id="PTHR46206">
    <property type="entry name" value="CYTOCHROME P450"/>
    <property type="match status" value="1"/>
</dbReference>
<dbReference type="EMBL" id="JAFIMR010000020">
    <property type="protein sequence ID" value="KAI1866413.1"/>
    <property type="molecule type" value="Genomic_DNA"/>
</dbReference>
<dbReference type="GO" id="GO:0004497">
    <property type="term" value="F:monooxygenase activity"/>
    <property type="evidence" value="ECO:0007669"/>
    <property type="project" value="UniProtKB-KW"/>
</dbReference>
<dbReference type="InterPro" id="IPR001128">
    <property type="entry name" value="Cyt_P450"/>
</dbReference>
<dbReference type="Gene3D" id="1.10.630.10">
    <property type="entry name" value="Cytochrome P450"/>
    <property type="match status" value="1"/>
</dbReference>
<reference evidence="9" key="1">
    <citation type="submission" date="2021-03" db="EMBL/GenBank/DDBJ databases">
        <title>Revisited historic fungal species revealed as producer of novel bioactive compounds through whole genome sequencing and comparative genomics.</title>
        <authorList>
            <person name="Vignolle G.A."/>
            <person name="Hochenegger N."/>
            <person name="Mach R.L."/>
            <person name="Mach-Aigner A.R."/>
            <person name="Javad Rahimi M."/>
            <person name="Salim K.A."/>
            <person name="Chan C.M."/>
            <person name="Lim L.B.L."/>
            <person name="Cai F."/>
            <person name="Druzhinina I.S."/>
            <person name="U'Ren J.M."/>
            <person name="Derntl C."/>
        </authorList>
    </citation>
    <scope>NUCLEOTIDE SEQUENCE</scope>
    <source>
        <strain evidence="9">TUCIM 5799</strain>
    </source>
</reference>
<dbReference type="GO" id="GO:0016705">
    <property type="term" value="F:oxidoreductase activity, acting on paired donors, with incorporation or reduction of molecular oxygen"/>
    <property type="evidence" value="ECO:0007669"/>
    <property type="project" value="InterPro"/>
</dbReference>
<keyword evidence="7" id="KW-0503">Monooxygenase</keyword>
<keyword evidence="3 8" id="KW-0349">Heme</keyword>
<evidence type="ECO:0000256" key="5">
    <source>
        <dbReference type="ARBA" id="ARBA00023002"/>
    </source>
</evidence>
<dbReference type="SUPFAM" id="SSF48264">
    <property type="entry name" value="Cytochrome P450"/>
    <property type="match status" value="1"/>
</dbReference>
<dbReference type="GO" id="GO:0020037">
    <property type="term" value="F:heme binding"/>
    <property type="evidence" value="ECO:0007669"/>
    <property type="project" value="InterPro"/>
</dbReference>
<dbReference type="AlphaFoldDB" id="A0A9P9WJB9"/>
<evidence type="ECO:0000313" key="9">
    <source>
        <dbReference type="EMBL" id="KAI1866413.1"/>
    </source>
</evidence>
<dbReference type="InterPro" id="IPR036396">
    <property type="entry name" value="Cyt_P450_sf"/>
</dbReference>
<dbReference type="PANTHER" id="PTHR46206:SF2">
    <property type="entry name" value="CYTOCHROME P450 MONOOXYGENASE AUSG-RELATED"/>
    <property type="match status" value="1"/>
</dbReference>
<evidence type="ECO:0000313" key="10">
    <source>
        <dbReference type="Proteomes" id="UP000829685"/>
    </source>
</evidence>
<evidence type="ECO:0000256" key="3">
    <source>
        <dbReference type="ARBA" id="ARBA00022617"/>
    </source>
</evidence>
<evidence type="ECO:0000256" key="7">
    <source>
        <dbReference type="ARBA" id="ARBA00023033"/>
    </source>
</evidence>
<comment type="similarity">
    <text evidence="2">Belongs to the cytochrome P450 family.</text>
</comment>
<organism evidence="9 10">
    <name type="scientific">Neoarthrinium moseri</name>
    <dbReference type="NCBI Taxonomy" id="1658444"/>
    <lineage>
        <taxon>Eukaryota</taxon>
        <taxon>Fungi</taxon>
        <taxon>Dikarya</taxon>
        <taxon>Ascomycota</taxon>
        <taxon>Pezizomycotina</taxon>
        <taxon>Sordariomycetes</taxon>
        <taxon>Xylariomycetidae</taxon>
        <taxon>Amphisphaeriales</taxon>
        <taxon>Apiosporaceae</taxon>
        <taxon>Neoarthrinium</taxon>
    </lineage>
</organism>
<comment type="cofactor">
    <cofactor evidence="1 8">
        <name>heme</name>
        <dbReference type="ChEBI" id="CHEBI:30413"/>
    </cofactor>
</comment>
<name>A0A9P9WJB9_9PEZI</name>
<keyword evidence="4 8" id="KW-0479">Metal-binding</keyword>
<accession>A0A9P9WJB9</accession>
<evidence type="ECO:0000256" key="2">
    <source>
        <dbReference type="ARBA" id="ARBA00010617"/>
    </source>
</evidence>
<evidence type="ECO:0000256" key="6">
    <source>
        <dbReference type="ARBA" id="ARBA00023004"/>
    </source>
</evidence>
<evidence type="ECO:0000256" key="4">
    <source>
        <dbReference type="ARBA" id="ARBA00022723"/>
    </source>
</evidence>
<keyword evidence="6 8" id="KW-0408">Iron</keyword>
<sequence length="436" mass="49403">MTDLGEVVVLPHTLVDEIRNESKLSFPSANMQDFHGDIPGFEAMSQFANDSLLLEAVVRKQLTKYLSQVMEPLSAETTHALAVNIGDSQDWHEITLKPTILDGIARISSRVFLGTQLCRSEDWLQITKAYTINLFVAAGKLRMYPRPLRRFIHWFVPECKKLRGQFGEARRVIDPVIAARREMRQAAIRKGEKVPYFNDALDWADEEASAKNISYEPAGFQLMLSVAATHTTTDLLVQVMIDLAQHPEFMDMAREEIIRELRNNGWKKTSLYNMKLLDSIAKESQRLKPISLAAMRRRATADIKLSTGLVLKKGTRTIVDIFRMRDPEVYEDPEKWDGSRFVKMREQPGKENQSMLVSTHRDHLAFGHGVYACPGRAFAANEIKVALCHLLMKYDWKLAPGTDIKPMVIGAANGSSPIAKILIRKRKTVELDIDAL</sequence>
<dbReference type="Pfam" id="PF00067">
    <property type="entry name" value="p450"/>
    <property type="match status" value="1"/>
</dbReference>
<evidence type="ECO:0000256" key="8">
    <source>
        <dbReference type="PIRSR" id="PIRSR602403-1"/>
    </source>
</evidence>